<accession>A0AAD9P930</accession>
<organism evidence="1 2">
    <name type="scientific">Ridgeia piscesae</name>
    <name type="common">Tubeworm</name>
    <dbReference type="NCBI Taxonomy" id="27915"/>
    <lineage>
        <taxon>Eukaryota</taxon>
        <taxon>Metazoa</taxon>
        <taxon>Spiralia</taxon>
        <taxon>Lophotrochozoa</taxon>
        <taxon>Annelida</taxon>
        <taxon>Polychaeta</taxon>
        <taxon>Sedentaria</taxon>
        <taxon>Canalipalpata</taxon>
        <taxon>Sabellida</taxon>
        <taxon>Siboglinidae</taxon>
        <taxon>Ridgeia</taxon>
    </lineage>
</organism>
<proteinExistence type="predicted"/>
<evidence type="ECO:0000313" key="2">
    <source>
        <dbReference type="Proteomes" id="UP001209878"/>
    </source>
</evidence>
<reference evidence="1" key="1">
    <citation type="journal article" date="2023" name="Mol. Biol. Evol.">
        <title>Third-Generation Sequencing Reveals the Adaptive Role of the Epigenome in Three Deep-Sea Polychaetes.</title>
        <authorList>
            <person name="Perez M."/>
            <person name="Aroh O."/>
            <person name="Sun Y."/>
            <person name="Lan Y."/>
            <person name="Juniper S.K."/>
            <person name="Young C.R."/>
            <person name="Angers B."/>
            <person name="Qian P.Y."/>
        </authorList>
    </citation>
    <scope>NUCLEOTIDE SEQUENCE</scope>
    <source>
        <strain evidence="1">R07B-5</strain>
    </source>
</reference>
<gene>
    <name evidence="1" type="ORF">NP493_85g03018</name>
</gene>
<dbReference type="AlphaFoldDB" id="A0AAD9P930"/>
<comment type="caution">
    <text evidence="1">The sequence shown here is derived from an EMBL/GenBank/DDBJ whole genome shotgun (WGS) entry which is preliminary data.</text>
</comment>
<evidence type="ECO:0000313" key="1">
    <source>
        <dbReference type="EMBL" id="KAK2190247.1"/>
    </source>
</evidence>
<sequence length="110" mass="13043">MMKCPFRACSIARTDEQTFATNRLIAAILPTKVAKYGVHVIIPIYALRFERVETLNNINLFSDLWILWLMQRTYVQLHNNSYGDFDKMDFYERYICTRASYFECIINGKK</sequence>
<dbReference type="Proteomes" id="UP001209878">
    <property type="component" value="Unassembled WGS sequence"/>
</dbReference>
<keyword evidence="2" id="KW-1185">Reference proteome</keyword>
<dbReference type="EMBL" id="JAODUO010000085">
    <property type="protein sequence ID" value="KAK2190247.1"/>
    <property type="molecule type" value="Genomic_DNA"/>
</dbReference>
<name>A0AAD9P930_RIDPI</name>
<protein>
    <submittedName>
        <fullName evidence="1">Uncharacterized protein</fullName>
    </submittedName>
</protein>